<keyword evidence="1" id="KW-0472">Membrane</keyword>
<feature type="transmembrane region" description="Helical" evidence="1">
    <location>
        <begin position="148"/>
        <end position="166"/>
    </location>
</feature>
<organism evidence="2 3">
    <name type="scientific">Streptomyces echinatus</name>
    <dbReference type="NCBI Taxonomy" id="67293"/>
    <lineage>
        <taxon>Bacteria</taxon>
        <taxon>Bacillati</taxon>
        <taxon>Actinomycetota</taxon>
        <taxon>Actinomycetes</taxon>
        <taxon>Kitasatosporales</taxon>
        <taxon>Streptomycetaceae</taxon>
        <taxon>Streptomyces</taxon>
    </lineage>
</organism>
<dbReference type="RefSeq" id="WP_184975230.1">
    <property type="nucleotide sequence ID" value="NZ_BAAAWF010000090.1"/>
</dbReference>
<comment type="caution">
    <text evidence="2">The sequence shown here is derived from an EMBL/GenBank/DDBJ whole genome shotgun (WGS) entry which is preliminary data.</text>
</comment>
<feature type="transmembrane region" description="Helical" evidence="1">
    <location>
        <begin position="226"/>
        <end position="250"/>
    </location>
</feature>
<keyword evidence="1" id="KW-1133">Transmembrane helix</keyword>
<reference evidence="2 3" key="1">
    <citation type="submission" date="2020-08" db="EMBL/GenBank/DDBJ databases">
        <title>Genomic Encyclopedia of Type Strains, Phase III (KMG-III): the genomes of soil and plant-associated and newly described type strains.</title>
        <authorList>
            <person name="Whitman W."/>
        </authorList>
    </citation>
    <scope>NUCLEOTIDE SEQUENCE [LARGE SCALE GENOMIC DNA]</scope>
    <source>
        <strain evidence="2 3">CECT 3313</strain>
    </source>
</reference>
<dbReference type="AlphaFoldDB" id="A0A7W9Q3B7"/>
<name>A0A7W9Q3B7_9ACTN</name>
<feature type="transmembrane region" description="Helical" evidence="1">
    <location>
        <begin position="172"/>
        <end position="191"/>
    </location>
</feature>
<keyword evidence="3" id="KW-1185">Reference proteome</keyword>
<evidence type="ECO:0000313" key="2">
    <source>
        <dbReference type="EMBL" id="MBB5932601.1"/>
    </source>
</evidence>
<accession>A0A7W9Q3B7</accession>
<gene>
    <name evidence="2" type="ORF">FHS34_008111</name>
</gene>
<dbReference type="EMBL" id="JACHJK010000028">
    <property type="protein sequence ID" value="MBB5932601.1"/>
    <property type="molecule type" value="Genomic_DNA"/>
</dbReference>
<proteinExistence type="predicted"/>
<evidence type="ECO:0000313" key="3">
    <source>
        <dbReference type="Proteomes" id="UP000585836"/>
    </source>
</evidence>
<evidence type="ECO:0000256" key="1">
    <source>
        <dbReference type="SAM" id="Phobius"/>
    </source>
</evidence>
<sequence length="253" mass="27895">MVEWGTRVVRGGCWFSWKNLDDLVAIFEDALPSGQMTVRYSKTSRTDRDDLVVSTTEKREWTDLASLQTHVGSEPVITDLEVECTASTGPQKIIFKIGGDRFDKILDWPHLAVTRIEGGSEAWENGVALRVGAVFNEARFLGRRLTKWIGRLSALCLVIALFSLIYEPSGTPGLVGAGAGLMAFVLFRTHYQLTRSMLVNQPQGIRKFLVQRSSNHPNASGPTQRVVVISVLASVAGIIATIVALLDYFFPRG</sequence>
<keyword evidence="1" id="KW-0812">Transmembrane</keyword>
<dbReference type="Proteomes" id="UP000585836">
    <property type="component" value="Unassembled WGS sequence"/>
</dbReference>
<protein>
    <submittedName>
        <fullName evidence="2">Uncharacterized protein</fullName>
    </submittedName>
</protein>